<accession>A0ABP4VDR9</accession>
<name>A0ABP4VDR9_9ACTN</name>
<protein>
    <recommendedName>
        <fullName evidence="3">DUF892 family protein</fullName>
    </recommendedName>
</protein>
<organism evidence="1 2">
    <name type="scientific">Fodinicola feengrottensis</name>
    <dbReference type="NCBI Taxonomy" id="435914"/>
    <lineage>
        <taxon>Bacteria</taxon>
        <taxon>Bacillati</taxon>
        <taxon>Actinomycetota</taxon>
        <taxon>Actinomycetes</taxon>
        <taxon>Mycobacteriales</taxon>
        <taxon>Fodinicola</taxon>
    </lineage>
</organism>
<gene>
    <name evidence="1" type="ORF">GCM10009765_82330</name>
</gene>
<comment type="caution">
    <text evidence="1">The sequence shown here is derived from an EMBL/GenBank/DDBJ whole genome shotgun (WGS) entry which is preliminary data.</text>
</comment>
<dbReference type="EMBL" id="BAAANY010000048">
    <property type="protein sequence ID" value="GAA1721729.1"/>
    <property type="molecule type" value="Genomic_DNA"/>
</dbReference>
<sequence length="144" mass="15428">MITNRMELLSVEVWRQLAAASAQAQRAVAAQMLEMATITGGAFDGLPEIRAALMAGAYGDSGLRTWVKQVRDKFTADELDAEQLDDDKAAADKAWAAARLYETAYYTLDADAAKAAGEAAYQVAQLVEDADVLATVQRVIAAQT</sequence>
<evidence type="ECO:0000313" key="1">
    <source>
        <dbReference type="EMBL" id="GAA1721729.1"/>
    </source>
</evidence>
<dbReference type="Proteomes" id="UP001500618">
    <property type="component" value="Unassembled WGS sequence"/>
</dbReference>
<reference evidence="2" key="1">
    <citation type="journal article" date="2019" name="Int. J. Syst. Evol. Microbiol.">
        <title>The Global Catalogue of Microorganisms (GCM) 10K type strain sequencing project: providing services to taxonomists for standard genome sequencing and annotation.</title>
        <authorList>
            <consortium name="The Broad Institute Genomics Platform"/>
            <consortium name="The Broad Institute Genome Sequencing Center for Infectious Disease"/>
            <person name="Wu L."/>
            <person name="Ma J."/>
        </authorList>
    </citation>
    <scope>NUCLEOTIDE SEQUENCE [LARGE SCALE GENOMIC DNA]</scope>
    <source>
        <strain evidence="2">JCM 14718</strain>
    </source>
</reference>
<evidence type="ECO:0000313" key="2">
    <source>
        <dbReference type="Proteomes" id="UP001500618"/>
    </source>
</evidence>
<dbReference type="RefSeq" id="WP_344315413.1">
    <property type="nucleotide sequence ID" value="NZ_BAAANY010000048.1"/>
</dbReference>
<keyword evidence="2" id="KW-1185">Reference proteome</keyword>
<proteinExistence type="predicted"/>
<evidence type="ECO:0008006" key="3">
    <source>
        <dbReference type="Google" id="ProtNLM"/>
    </source>
</evidence>